<gene>
    <name evidence="1" type="ORF">SDC9_138945</name>
</gene>
<reference evidence="1" key="1">
    <citation type="submission" date="2019-08" db="EMBL/GenBank/DDBJ databases">
        <authorList>
            <person name="Kucharzyk K."/>
            <person name="Murdoch R.W."/>
            <person name="Higgins S."/>
            <person name="Loffler F."/>
        </authorList>
    </citation>
    <scope>NUCLEOTIDE SEQUENCE</scope>
</reference>
<organism evidence="1">
    <name type="scientific">bioreactor metagenome</name>
    <dbReference type="NCBI Taxonomy" id="1076179"/>
    <lineage>
        <taxon>unclassified sequences</taxon>
        <taxon>metagenomes</taxon>
        <taxon>ecological metagenomes</taxon>
    </lineage>
</organism>
<protein>
    <submittedName>
        <fullName evidence="1">Uncharacterized protein</fullName>
    </submittedName>
</protein>
<name>A0A645DR84_9ZZZZ</name>
<accession>A0A645DR84</accession>
<proteinExistence type="predicted"/>
<evidence type="ECO:0000313" key="1">
    <source>
        <dbReference type="EMBL" id="MPM91811.1"/>
    </source>
</evidence>
<dbReference type="EMBL" id="VSSQ01038816">
    <property type="protein sequence ID" value="MPM91811.1"/>
    <property type="molecule type" value="Genomic_DNA"/>
</dbReference>
<comment type="caution">
    <text evidence="1">The sequence shown here is derived from an EMBL/GenBank/DDBJ whole genome shotgun (WGS) entry which is preliminary data.</text>
</comment>
<dbReference type="AlphaFoldDB" id="A0A645DR84"/>
<sequence length="166" mass="18504">MIGPAAFAVVGDRIGITHVGVWSQVKDRIAGFDLQIPILDDSGCSLKAEKQVCGNNILRNVDRLEKFLPTEISGLHVKAVIIIFSADMLHRKHEFAALPFLIDLGFAPDFAGKSHALSGEFRRVDGAGYSENMRIDRLVEPDLQRVFAIFTRNETRNLIRFPSPIF</sequence>